<organism evidence="6">
    <name type="scientific">Onchocerca flexuosa</name>
    <dbReference type="NCBI Taxonomy" id="387005"/>
    <lineage>
        <taxon>Eukaryota</taxon>
        <taxon>Metazoa</taxon>
        <taxon>Ecdysozoa</taxon>
        <taxon>Nematoda</taxon>
        <taxon>Chromadorea</taxon>
        <taxon>Rhabditida</taxon>
        <taxon>Spirurina</taxon>
        <taxon>Spiruromorpha</taxon>
        <taxon>Filarioidea</taxon>
        <taxon>Onchocercidae</taxon>
        <taxon>Onchocerca</taxon>
    </lineage>
</organism>
<dbReference type="GO" id="GO:0005525">
    <property type="term" value="F:GTP binding"/>
    <property type="evidence" value="ECO:0007669"/>
    <property type="project" value="UniProtKB-UniRule"/>
</dbReference>
<dbReference type="PANTHER" id="PTHR11259:SF2">
    <property type="entry name" value="GH16429P"/>
    <property type="match status" value="1"/>
</dbReference>
<dbReference type="GO" id="GO:1990131">
    <property type="term" value="C:Gtr1-Gtr2 GTPase complex"/>
    <property type="evidence" value="ECO:0007669"/>
    <property type="project" value="TreeGrafter"/>
</dbReference>
<dbReference type="GO" id="GO:0009267">
    <property type="term" value="P:cellular response to starvation"/>
    <property type="evidence" value="ECO:0007669"/>
    <property type="project" value="TreeGrafter"/>
</dbReference>
<dbReference type="GO" id="GO:0010507">
    <property type="term" value="P:negative regulation of autophagy"/>
    <property type="evidence" value="ECO:0007669"/>
    <property type="project" value="TreeGrafter"/>
</dbReference>
<reference evidence="4 5" key="2">
    <citation type="submission" date="2018-11" db="EMBL/GenBank/DDBJ databases">
        <authorList>
            <consortium name="Pathogen Informatics"/>
        </authorList>
    </citation>
    <scope>NUCLEOTIDE SEQUENCE [LARGE SCALE GENOMIC DNA]</scope>
</reference>
<dbReference type="GO" id="GO:1904263">
    <property type="term" value="P:positive regulation of TORC1 signaling"/>
    <property type="evidence" value="ECO:0007669"/>
    <property type="project" value="TreeGrafter"/>
</dbReference>
<dbReference type="InterPro" id="IPR006762">
    <property type="entry name" value="Gtr1_RagA"/>
</dbReference>
<dbReference type="GO" id="GO:0005634">
    <property type="term" value="C:nucleus"/>
    <property type="evidence" value="ECO:0007669"/>
    <property type="project" value="TreeGrafter"/>
</dbReference>
<dbReference type="GO" id="GO:0003924">
    <property type="term" value="F:GTPase activity"/>
    <property type="evidence" value="ECO:0007669"/>
    <property type="project" value="TreeGrafter"/>
</dbReference>
<reference evidence="6" key="1">
    <citation type="submission" date="2016-06" db="UniProtKB">
        <authorList>
            <consortium name="WormBaseParasite"/>
        </authorList>
    </citation>
    <scope>IDENTIFICATION</scope>
</reference>
<evidence type="ECO:0000313" key="6">
    <source>
        <dbReference type="WBParaSite" id="OFLC_0000410101-mRNA-1"/>
    </source>
</evidence>
<evidence type="ECO:0000256" key="2">
    <source>
        <dbReference type="ARBA" id="ARBA00023134"/>
    </source>
</evidence>
<dbReference type="Gene3D" id="3.30.450.190">
    <property type="match status" value="1"/>
</dbReference>
<dbReference type="EMBL" id="UZAJ01002991">
    <property type="protein sequence ID" value="VDO38886.1"/>
    <property type="molecule type" value="Genomic_DNA"/>
</dbReference>
<protein>
    <submittedName>
        <fullName evidence="4 6">Uncharacterized protein</fullName>
    </submittedName>
</protein>
<keyword evidence="2 3" id="KW-0342">GTP-binding</keyword>
<gene>
    <name evidence="4" type="ORF">OFLC_LOCUS4102</name>
</gene>
<keyword evidence="1 3" id="KW-0547">Nucleotide-binding</keyword>
<dbReference type="STRING" id="387005.A0A183H9E0"/>
<dbReference type="Proteomes" id="UP000267606">
    <property type="component" value="Unassembled WGS sequence"/>
</dbReference>
<sequence>MATYELCCDMIDVTIDISSIYGCSDDLSCAVFDSQSSAVIHLRTDQVLFLRQVNMFLALVCIIRSENFEKQGLIDYNFQCFKGIQVKTKLDRISWDGEYVEYMFGMNFWIWKGY</sequence>
<keyword evidence="5" id="KW-1185">Reference proteome</keyword>
<dbReference type="WBParaSite" id="OFLC_0000410101-mRNA-1">
    <property type="protein sequence ID" value="OFLC_0000410101-mRNA-1"/>
    <property type="gene ID" value="OFLC_0000410101"/>
</dbReference>
<accession>A0A183H9E0</accession>
<dbReference type="PANTHER" id="PTHR11259">
    <property type="entry name" value="RAS-RELATED GTP BINDING RAG/GTR YEAST"/>
    <property type="match status" value="1"/>
</dbReference>
<evidence type="ECO:0000313" key="4">
    <source>
        <dbReference type="EMBL" id="VDO38886.1"/>
    </source>
</evidence>
<proteinExistence type="inferred from homology"/>
<evidence type="ECO:0000256" key="1">
    <source>
        <dbReference type="ARBA" id="ARBA00022741"/>
    </source>
</evidence>
<name>A0A183H9E0_9BILA</name>
<dbReference type="AlphaFoldDB" id="A0A183H9E0"/>
<evidence type="ECO:0000313" key="5">
    <source>
        <dbReference type="Proteomes" id="UP000267606"/>
    </source>
</evidence>
<comment type="similarity">
    <text evidence="3">Belongs to the GTR/RAG GTP-binding protein family.</text>
</comment>
<dbReference type="GO" id="GO:0005764">
    <property type="term" value="C:lysosome"/>
    <property type="evidence" value="ECO:0007669"/>
    <property type="project" value="TreeGrafter"/>
</dbReference>
<evidence type="ECO:0000256" key="3">
    <source>
        <dbReference type="RuleBase" id="RU367014"/>
    </source>
</evidence>